<sequence>MAMTKREKAQLMSLRKRGRNLAATARTLAEDVNKVLTTQMRKS</sequence>
<gene>
    <name evidence="1" type="ORF">LCGC14_2440040</name>
</gene>
<evidence type="ECO:0000313" key="1">
    <source>
        <dbReference type="EMBL" id="KKL21978.1"/>
    </source>
</evidence>
<dbReference type="AlphaFoldDB" id="A0A0F9ED80"/>
<accession>A0A0F9ED80</accession>
<name>A0A0F9ED80_9ZZZZ</name>
<reference evidence="1" key="1">
    <citation type="journal article" date="2015" name="Nature">
        <title>Complex archaea that bridge the gap between prokaryotes and eukaryotes.</title>
        <authorList>
            <person name="Spang A."/>
            <person name="Saw J.H."/>
            <person name="Jorgensen S.L."/>
            <person name="Zaremba-Niedzwiedzka K."/>
            <person name="Martijn J."/>
            <person name="Lind A.E."/>
            <person name="van Eijk R."/>
            <person name="Schleper C."/>
            <person name="Guy L."/>
            <person name="Ettema T.J."/>
        </authorList>
    </citation>
    <scope>NUCLEOTIDE SEQUENCE</scope>
</reference>
<organism evidence="1">
    <name type="scientific">marine sediment metagenome</name>
    <dbReference type="NCBI Taxonomy" id="412755"/>
    <lineage>
        <taxon>unclassified sequences</taxon>
        <taxon>metagenomes</taxon>
        <taxon>ecological metagenomes</taxon>
    </lineage>
</organism>
<comment type="caution">
    <text evidence="1">The sequence shown here is derived from an EMBL/GenBank/DDBJ whole genome shotgun (WGS) entry which is preliminary data.</text>
</comment>
<dbReference type="EMBL" id="LAZR01037525">
    <property type="protein sequence ID" value="KKL21978.1"/>
    <property type="molecule type" value="Genomic_DNA"/>
</dbReference>
<protein>
    <submittedName>
        <fullName evidence="1">Uncharacterized protein</fullName>
    </submittedName>
</protein>
<proteinExistence type="predicted"/>